<dbReference type="Proteomes" id="UP000440578">
    <property type="component" value="Unassembled WGS sequence"/>
</dbReference>
<evidence type="ECO:0000313" key="2">
    <source>
        <dbReference type="EMBL" id="KAF0311342.1"/>
    </source>
</evidence>
<protein>
    <submittedName>
        <fullName evidence="2">Uncharacterized protein</fullName>
    </submittedName>
</protein>
<organism evidence="2 3">
    <name type="scientific">Amphibalanus amphitrite</name>
    <name type="common">Striped barnacle</name>
    <name type="synonym">Balanus amphitrite</name>
    <dbReference type="NCBI Taxonomy" id="1232801"/>
    <lineage>
        <taxon>Eukaryota</taxon>
        <taxon>Metazoa</taxon>
        <taxon>Ecdysozoa</taxon>
        <taxon>Arthropoda</taxon>
        <taxon>Crustacea</taxon>
        <taxon>Multicrustacea</taxon>
        <taxon>Cirripedia</taxon>
        <taxon>Thoracica</taxon>
        <taxon>Thoracicalcarea</taxon>
        <taxon>Balanomorpha</taxon>
        <taxon>Balanoidea</taxon>
        <taxon>Balanidae</taxon>
        <taxon>Amphibalaninae</taxon>
        <taxon>Amphibalanus</taxon>
    </lineage>
</organism>
<name>A0A6A4XAH8_AMPAM</name>
<feature type="region of interest" description="Disordered" evidence="1">
    <location>
        <begin position="172"/>
        <end position="218"/>
    </location>
</feature>
<dbReference type="EMBL" id="VIIS01000243">
    <property type="protein sequence ID" value="KAF0311342.1"/>
    <property type="molecule type" value="Genomic_DNA"/>
</dbReference>
<proteinExistence type="predicted"/>
<evidence type="ECO:0000256" key="1">
    <source>
        <dbReference type="SAM" id="MobiDB-lite"/>
    </source>
</evidence>
<dbReference type="AlphaFoldDB" id="A0A6A4XAH8"/>
<evidence type="ECO:0000313" key="3">
    <source>
        <dbReference type="Proteomes" id="UP000440578"/>
    </source>
</evidence>
<comment type="caution">
    <text evidence="2">The sequence shown here is derived from an EMBL/GenBank/DDBJ whole genome shotgun (WGS) entry which is preliminary data.</text>
</comment>
<gene>
    <name evidence="2" type="ORF">FJT64_017836</name>
</gene>
<feature type="compositionally biased region" description="Basic residues" evidence="1">
    <location>
        <begin position="196"/>
        <end position="207"/>
    </location>
</feature>
<keyword evidence="3" id="KW-1185">Reference proteome</keyword>
<sequence>MFDANALKEVKPDEFIGLGMKNSHVYRQLFTSLTRNWSARDRTWIIILATTVKNRERVLTELNSRFVETEWRNPVVQFFSNHTVTKCADILGNKNVIPVANIPSCTPDNRTFDNFVCNQWVAQLRVDDDTLQKQKAWESSFSENEVTSGGANYKRGFREDFWDTKSKDQYPLLNNMSRFEPEADGPYKQGDIERSRRGKSRRRRPRPRPSPPQWRMSR</sequence>
<accession>A0A6A4XAH8</accession>
<reference evidence="2 3" key="1">
    <citation type="submission" date="2019-07" db="EMBL/GenBank/DDBJ databases">
        <title>Draft genome assembly of a fouling barnacle, Amphibalanus amphitrite (Darwin, 1854): The first reference genome for Thecostraca.</title>
        <authorList>
            <person name="Kim W."/>
        </authorList>
    </citation>
    <scope>NUCLEOTIDE SEQUENCE [LARGE SCALE GENOMIC DNA]</scope>
    <source>
        <strain evidence="2">SNU_AA5</strain>
        <tissue evidence="2">Soma without cirri and trophi</tissue>
    </source>
</reference>